<dbReference type="Pfam" id="PF03767">
    <property type="entry name" value="Acid_phosphat_B"/>
    <property type="match status" value="1"/>
</dbReference>
<dbReference type="InterPro" id="IPR023214">
    <property type="entry name" value="HAD_sf"/>
</dbReference>
<name>A0A7Y4A023_9VIBR</name>
<proteinExistence type="predicted"/>
<dbReference type="EMBL" id="VTXC01000034">
    <property type="protein sequence ID" value="NOH72236.1"/>
    <property type="molecule type" value="Genomic_DNA"/>
</dbReference>
<dbReference type="Proteomes" id="UP000565719">
    <property type="component" value="Unassembled WGS sequence"/>
</dbReference>
<feature type="signal peptide" evidence="2">
    <location>
        <begin position="1"/>
        <end position="26"/>
    </location>
</feature>
<evidence type="ECO:0000256" key="2">
    <source>
        <dbReference type="SAM" id="SignalP"/>
    </source>
</evidence>
<dbReference type="GO" id="GO:0009279">
    <property type="term" value="C:cell outer membrane"/>
    <property type="evidence" value="ECO:0007669"/>
    <property type="project" value="InterPro"/>
</dbReference>
<reference evidence="3 4" key="1">
    <citation type="submission" date="2019-09" db="EMBL/GenBank/DDBJ databases">
        <title>Draft genome sequencing and comparative genomics of hatchery-associated Vibrios.</title>
        <authorList>
            <person name="Kehlet-Delgado H."/>
            <person name="Mueller R.S."/>
        </authorList>
    </citation>
    <scope>NUCLEOTIDE SEQUENCE [LARGE SCALE GENOMIC DNA]</scope>
    <source>
        <strain evidence="3 4">99-46-Y</strain>
    </source>
</reference>
<dbReference type="AlphaFoldDB" id="A0A7Y4A023"/>
<dbReference type="Gene3D" id="3.40.50.1000">
    <property type="entry name" value="HAD superfamily/HAD-like"/>
    <property type="match status" value="1"/>
</dbReference>
<dbReference type="PIRSF" id="PIRSF019271">
    <property type="entry name" value="Acid_Ptase_C"/>
    <property type="match status" value="1"/>
</dbReference>
<sequence>MKNRIKSIITLSVTTLATLLTGNSYATDNNEHNLLAYSVAWKQTAAEYRALYYQGFNLAKMHLDKALAEHKKGDKPLAIVTDLDDTLVLPLEYWGKLIQNNKDFFEDPLWDEWIPTNGMIPSPGSNDFLEYANRNNVDIFYVTSRDQGEPTWELAKQNILAMGFPLKDDAHLTVLTDTSNKETRQNEILKNYNVVVLLGDNLNDFKRKYYIKGDVDGRIAKMEEDKDLFGSKYILFPNPTDGHWLAAIFGESEPEATQENRKTLIKAATKTAWKDK</sequence>
<dbReference type="RefSeq" id="WP_171361422.1">
    <property type="nucleotide sequence ID" value="NZ_VTXC01000034.1"/>
</dbReference>
<evidence type="ECO:0000256" key="1">
    <source>
        <dbReference type="ARBA" id="ARBA00022729"/>
    </source>
</evidence>
<dbReference type="InterPro" id="IPR005519">
    <property type="entry name" value="Acid_phosphat_B-like"/>
</dbReference>
<gene>
    <name evidence="3" type="ORF">F0225_12940</name>
</gene>
<dbReference type="InterPro" id="IPR006423">
    <property type="entry name" value="Lipo_e_P4"/>
</dbReference>
<feature type="chain" id="PRO_5031291300" evidence="2">
    <location>
        <begin position="27"/>
        <end position="276"/>
    </location>
</feature>
<protein>
    <submittedName>
        <fullName evidence="3">Acid phosphatase</fullName>
    </submittedName>
</protein>
<evidence type="ECO:0000313" key="3">
    <source>
        <dbReference type="EMBL" id="NOH72236.1"/>
    </source>
</evidence>
<organism evidence="3 4">
    <name type="scientific">Vibrio pectenicida</name>
    <dbReference type="NCBI Taxonomy" id="62763"/>
    <lineage>
        <taxon>Bacteria</taxon>
        <taxon>Pseudomonadati</taxon>
        <taxon>Pseudomonadota</taxon>
        <taxon>Gammaproteobacteria</taxon>
        <taxon>Vibrionales</taxon>
        <taxon>Vibrionaceae</taxon>
        <taxon>Vibrio</taxon>
    </lineage>
</organism>
<keyword evidence="1 2" id="KW-0732">Signal</keyword>
<accession>A0A7Y4A023</accession>
<comment type="caution">
    <text evidence="3">The sequence shown here is derived from an EMBL/GenBank/DDBJ whole genome shotgun (WGS) entry which is preliminary data.</text>
</comment>
<dbReference type="SUPFAM" id="SSF56784">
    <property type="entry name" value="HAD-like"/>
    <property type="match status" value="1"/>
</dbReference>
<dbReference type="InterPro" id="IPR036412">
    <property type="entry name" value="HAD-like_sf"/>
</dbReference>
<evidence type="ECO:0000313" key="4">
    <source>
        <dbReference type="Proteomes" id="UP000565719"/>
    </source>
</evidence>